<dbReference type="PANTHER" id="PTHR23321">
    <property type="entry name" value="RIBOSOMAL PROTEIN S15, BACTERIAL AND ORGANELLAR"/>
    <property type="match status" value="1"/>
</dbReference>
<dbReference type="Gene3D" id="6.10.250.3130">
    <property type="match status" value="1"/>
</dbReference>
<evidence type="ECO:0000256" key="6">
    <source>
        <dbReference type="RuleBase" id="RU004524"/>
    </source>
</evidence>
<accession>A0A9D1KJE8</accession>
<organism evidence="7 8">
    <name type="scientific">Candidatus Pelethenecus faecipullorum</name>
    <dbReference type="NCBI Taxonomy" id="2840900"/>
    <lineage>
        <taxon>Bacteria</taxon>
        <taxon>Bacillati</taxon>
        <taxon>Mycoplasmatota</taxon>
        <taxon>Mollicutes</taxon>
        <taxon>Candidatus Pelethenecus</taxon>
    </lineage>
</organism>
<sequence length="88" mass="10141">MLTAEQKAQIVKTYGKNEKDTGSTAVQVAILTEEINQLNVHFQTHIHDFHSKRGLMCKIGHRRALLDYLKKKDLHAYEDLIAKLGLRR</sequence>
<evidence type="ECO:0000256" key="3">
    <source>
        <dbReference type="ARBA" id="ARBA00064542"/>
    </source>
</evidence>
<dbReference type="GO" id="GO:0003735">
    <property type="term" value="F:structural constituent of ribosome"/>
    <property type="evidence" value="ECO:0007669"/>
    <property type="project" value="InterPro"/>
</dbReference>
<dbReference type="FunFam" id="1.10.287.10:FF:000002">
    <property type="entry name" value="30S ribosomal protein S15"/>
    <property type="match status" value="1"/>
</dbReference>
<reference evidence="7" key="1">
    <citation type="submission" date="2020-10" db="EMBL/GenBank/DDBJ databases">
        <authorList>
            <person name="Gilroy R."/>
        </authorList>
    </citation>
    <scope>NUCLEOTIDE SEQUENCE</scope>
    <source>
        <strain evidence="7">ChiW17-6978</strain>
    </source>
</reference>
<dbReference type="SMART" id="SM01387">
    <property type="entry name" value="Ribosomal_S15"/>
    <property type="match status" value="1"/>
</dbReference>
<comment type="subunit">
    <text evidence="3 4">Part of the 30S ribosomal subunit. Forms a bridge to the 50S subunit in the 70S ribosome, contacting the 23S rRNA.</text>
</comment>
<dbReference type="HAMAP" id="MF_01343_B">
    <property type="entry name" value="Ribosomal_uS15_B"/>
    <property type="match status" value="1"/>
</dbReference>
<evidence type="ECO:0000256" key="2">
    <source>
        <dbReference type="ARBA" id="ARBA00023274"/>
    </source>
</evidence>
<comment type="similarity">
    <text evidence="4 5">Belongs to the universal ribosomal protein uS15 family.</text>
</comment>
<dbReference type="SUPFAM" id="SSF47060">
    <property type="entry name" value="S15/NS1 RNA-binding domain"/>
    <property type="match status" value="1"/>
</dbReference>
<proteinExistence type="inferred from homology"/>
<dbReference type="AlphaFoldDB" id="A0A9D1KJE8"/>
<keyword evidence="4 6" id="KW-0694">RNA-binding</keyword>
<dbReference type="Proteomes" id="UP000886758">
    <property type="component" value="Unassembled WGS sequence"/>
</dbReference>
<evidence type="ECO:0000256" key="5">
    <source>
        <dbReference type="RuleBase" id="RU003919"/>
    </source>
</evidence>
<evidence type="ECO:0000313" key="8">
    <source>
        <dbReference type="Proteomes" id="UP000886758"/>
    </source>
</evidence>
<dbReference type="InterPro" id="IPR000589">
    <property type="entry name" value="Ribosomal_uS15"/>
</dbReference>
<dbReference type="Pfam" id="PF00312">
    <property type="entry name" value="Ribosomal_S15"/>
    <property type="match status" value="1"/>
</dbReference>
<dbReference type="GO" id="GO:0022627">
    <property type="term" value="C:cytosolic small ribosomal subunit"/>
    <property type="evidence" value="ECO:0007669"/>
    <property type="project" value="TreeGrafter"/>
</dbReference>
<evidence type="ECO:0000256" key="4">
    <source>
        <dbReference type="HAMAP-Rule" id="MF_01343"/>
    </source>
</evidence>
<evidence type="ECO:0000313" key="7">
    <source>
        <dbReference type="EMBL" id="HIT50417.1"/>
    </source>
</evidence>
<comment type="function">
    <text evidence="4">Forms an intersubunit bridge (bridge B4) with the 23S rRNA of the 50S subunit in the ribosome.</text>
</comment>
<evidence type="ECO:0000256" key="1">
    <source>
        <dbReference type="ARBA" id="ARBA00022980"/>
    </source>
</evidence>
<gene>
    <name evidence="4 7" type="primary">rpsO</name>
    <name evidence="7" type="ORF">IAD46_05260</name>
</gene>
<dbReference type="Gene3D" id="1.10.287.10">
    <property type="entry name" value="S15/NS1, RNA-binding"/>
    <property type="match status" value="1"/>
</dbReference>
<dbReference type="PANTHER" id="PTHR23321:SF26">
    <property type="entry name" value="SMALL RIBOSOMAL SUBUNIT PROTEIN US15M"/>
    <property type="match status" value="1"/>
</dbReference>
<dbReference type="InterPro" id="IPR005290">
    <property type="entry name" value="Ribosomal_uS15_bac-type"/>
</dbReference>
<dbReference type="PROSITE" id="PS00362">
    <property type="entry name" value="RIBOSOMAL_S15"/>
    <property type="match status" value="1"/>
</dbReference>
<comment type="function">
    <text evidence="4 6">One of the primary rRNA binding proteins, it binds directly to 16S rRNA where it helps nucleate assembly of the platform of the 30S subunit by binding and bridging several RNA helices of the 16S rRNA.</text>
</comment>
<reference evidence="7" key="2">
    <citation type="journal article" date="2021" name="PeerJ">
        <title>Extensive microbial diversity within the chicken gut microbiome revealed by metagenomics and culture.</title>
        <authorList>
            <person name="Gilroy R."/>
            <person name="Ravi A."/>
            <person name="Getino M."/>
            <person name="Pursley I."/>
            <person name="Horton D.L."/>
            <person name="Alikhan N.F."/>
            <person name="Baker D."/>
            <person name="Gharbi K."/>
            <person name="Hall N."/>
            <person name="Watson M."/>
            <person name="Adriaenssens E.M."/>
            <person name="Foster-Nyarko E."/>
            <person name="Jarju S."/>
            <person name="Secka A."/>
            <person name="Antonio M."/>
            <person name="Oren A."/>
            <person name="Chaudhuri R.R."/>
            <person name="La Ragione R."/>
            <person name="Hildebrand F."/>
            <person name="Pallen M.J."/>
        </authorList>
    </citation>
    <scope>NUCLEOTIDE SEQUENCE</scope>
    <source>
        <strain evidence="7">ChiW17-6978</strain>
    </source>
</reference>
<dbReference type="GO" id="GO:0019843">
    <property type="term" value="F:rRNA binding"/>
    <property type="evidence" value="ECO:0007669"/>
    <property type="project" value="UniProtKB-UniRule"/>
</dbReference>
<keyword evidence="2 4" id="KW-0687">Ribonucleoprotein</keyword>
<keyword evidence="1 4" id="KW-0689">Ribosomal protein</keyword>
<dbReference type="EMBL" id="DVLF01000166">
    <property type="protein sequence ID" value="HIT50417.1"/>
    <property type="molecule type" value="Genomic_DNA"/>
</dbReference>
<keyword evidence="4 6" id="KW-0699">rRNA-binding</keyword>
<dbReference type="CDD" id="cd00677">
    <property type="entry name" value="S15_NS1_EPRS_RNA-bind"/>
    <property type="match status" value="1"/>
</dbReference>
<dbReference type="InterPro" id="IPR009068">
    <property type="entry name" value="uS15_NS1_RNA-bd_sf"/>
</dbReference>
<dbReference type="NCBIfam" id="TIGR00952">
    <property type="entry name" value="S15_bact"/>
    <property type="match status" value="1"/>
</dbReference>
<protein>
    <recommendedName>
        <fullName evidence="4">Small ribosomal subunit protein uS15</fullName>
    </recommendedName>
</protein>
<comment type="caution">
    <text evidence="7">The sequence shown here is derived from an EMBL/GenBank/DDBJ whole genome shotgun (WGS) entry which is preliminary data.</text>
</comment>
<dbReference type="GO" id="GO:0006412">
    <property type="term" value="P:translation"/>
    <property type="evidence" value="ECO:0007669"/>
    <property type="project" value="UniProtKB-UniRule"/>
</dbReference>
<name>A0A9D1KJE8_9MOLU</name>